<comment type="caution">
    <text evidence="1">The sequence shown here is derived from an EMBL/GenBank/DDBJ whole genome shotgun (WGS) entry which is preliminary data.</text>
</comment>
<protein>
    <submittedName>
        <fullName evidence="1">Uncharacterized protein</fullName>
    </submittedName>
</protein>
<organism evidence="1 2">
    <name type="scientific">Thermocatellispora tengchongensis</name>
    <dbReference type="NCBI Taxonomy" id="1073253"/>
    <lineage>
        <taxon>Bacteria</taxon>
        <taxon>Bacillati</taxon>
        <taxon>Actinomycetota</taxon>
        <taxon>Actinomycetes</taxon>
        <taxon>Streptosporangiales</taxon>
        <taxon>Streptosporangiaceae</taxon>
        <taxon>Thermocatellispora</taxon>
    </lineage>
</organism>
<evidence type="ECO:0000313" key="1">
    <source>
        <dbReference type="EMBL" id="MBB5130539.1"/>
    </source>
</evidence>
<dbReference type="RefSeq" id="WP_185047414.1">
    <property type="nucleotide sequence ID" value="NZ_BAABIX010000006.1"/>
</dbReference>
<proteinExistence type="predicted"/>
<dbReference type="EMBL" id="JACHGN010000001">
    <property type="protein sequence ID" value="MBB5130539.1"/>
    <property type="molecule type" value="Genomic_DNA"/>
</dbReference>
<dbReference type="Proteomes" id="UP000578449">
    <property type="component" value="Unassembled WGS sequence"/>
</dbReference>
<dbReference type="AlphaFoldDB" id="A0A840NUQ8"/>
<sequence>MSAIALTNAYCYVHAHNFTCDTNQLALNAEAATLDRTTFCHQGWTTLAGGGLKSGTFSMGGFWQSAASDAVDPQAYADLGVADRVFTFGPQQAEGGVAYLWQGGHFTYNLLGTIGELAPFTLEARSTGGAGVVRGQLAAAAQSVDATGVLGSVVNLGAVAAGQHLYATVHVLGTPGTSISLDIESDDSAGFASPTVRASIGPLAAAGGMWVTPVPGPITDTHWRLDVSSITGEFTVAAALAVQ</sequence>
<accession>A0A840NUQ8</accession>
<keyword evidence="2" id="KW-1185">Reference proteome</keyword>
<gene>
    <name evidence="1" type="ORF">HNP84_000227</name>
</gene>
<reference evidence="1 2" key="1">
    <citation type="submission" date="2020-08" db="EMBL/GenBank/DDBJ databases">
        <title>Genomic Encyclopedia of Type Strains, Phase IV (KMG-IV): sequencing the most valuable type-strain genomes for metagenomic binning, comparative biology and taxonomic classification.</title>
        <authorList>
            <person name="Goeker M."/>
        </authorList>
    </citation>
    <scope>NUCLEOTIDE SEQUENCE [LARGE SCALE GENOMIC DNA]</scope>
    <source>
        <strain evidence="1 2">DSM 45615</strain>
    </source>
</reference>
<name>A0A840NUQ8_9ACTN</name>
<evidence type="ECO:0000313" key="2">
    <source>
        <dbReference type="Proteomes" id="UP000578449"/>
    </source>
</evidence>